<protein>
    <submittedName>
        <fullName evidence="1">Uncharacterized protein</fullName>
    </submittedName>
</protein>
<evidence type="ECO:0000313" key="2">
    <source>
        <dbReference type="Proteomes" id="UP001497516"/>
    </source>
</evidence>
<name>A0AAV2E1C6_9ROSI</name>
<reference evidence="1 2" key="1">
    <citation type="submission" date="2024-04" db="EMBL/GenBank/DDBJ databases">
        <authorList>
            <person name="Fracassetti M."/>
        </authorList>
    </citation>
    <scope>NUCLEOTIDE SEQUENCE [LARGE SCALE GENOMIC DNA]</scope>
</reference>
<proteinExistence type="predicted"/>
<dbReference type="Proteomes" id="UP001497516">
    <property type="component" value="Chromosome 3"/>
</dbReference>
<gene>
    <name evidence="1" type="ORF">LTRI10_LOCUS21104</name>
</gene>
<dbReference type="AlphaFoldDB" id="A0AAV2E1C6"/>
<accession>A0AAV2E1C6</accession>
<organism evidence="1 2">
    <name type="scientific">Linum trigynum</name>
    <dbReference type="NCBI Taxonomy" id="586398"/>
    <lineage>
        <taxon>Eukaryota</taxon>
        <taxon>Viridiplantae</taxon>
        <taxon>Streptophyta</taxon>
        <taxon>Embryophyta</taxon>
        <taxon>Tracheophyta</taxon>
        <taxon>Spermatophyta</taxon>
        <taxon>Magnoliopsida</taxon>
        <taxon>eudicotyledons</taxon>
        <taxon>Gunneridae</taxon>
        <taxon>Pentapetalae</taxon>
        <taxon>rosids</taxon>
        <taxon>fabids</taxon>
        <taxon>Malpighiales</taxon>
        <taxon>Linaceae</taxon>
        <taxon>Linum</taxon>
    </lineage>
</organism>
<dbReference type="EMBL" id="OZ034816">
    <property type="protein sequence ID" value="CAL1379592.1"/>
    <property type="molecule type" value="Genomic_DNA"/>
</dbReference>
<evidence type="ECO:0000313" key="1">
    <source>
        <dbReference type="EMBL" id="CAL1379592.1"/>
    </source>
</evidence>
<sequence>MRELIFQATPNRQWPQVRIEGGFHCLCLSTGEIQSLGGSVYLFYLIENETNLFSLLGGYGILCEAEKERTRGLWIVKPANHLEEVY</sequence>
<keyword evidence="2" id="KW-1185">Reference proteome</keyword>